<gene>
    <name evidence="4" type="ORF">GMA10_09140</name>
</gene>
<reference evidence="4 5" key="1">
    <citation type="submission" date="2019-12" db="EMBL/GenBank/DDBJ databases">
        <authorList>
            <person name="Li J."/>
            <person name="Shi Y."/>
            <person name="Xu G."/>
            <person name="Xiao D."/>
            <person name="Ran X."/>
        </authorList>
    </citation>
    <scope>NUCLEOTIDE SEQUENCE [LARGE SCALE GENOMIC DNA]</scope>
    <source>
        <strain evidence="4 5">JCM 15915</strain>
    </source>
</reference>
<evidence type="ECO:0000259" key="3">
    <source>
        <dbReference type="PROSITE" id="PS50006"/>
    </source>
</evidence>
<protein>
    <submittedName>
        <fullName evidence="4">DUF3662 domain-containing protein</fullName>
    </submittedName>
</protein>
<feature type="domain" description="FHA" evidence="3">
    <location>
        <begin position="279"/>
        <end position="328"/>
    </location>
</feature>
<proteinExistence type="predicted"/>
<dbReference type="Gene3D" id="3.30.2320.60">
    <property type="entry name" value="FhaA, phosphopeptide-binding domain (DUF3662)"/>
    <property type="match status" value="1"/>
</dbReference>
<dbReference type="EMBL" id="WOGT01000005">
    <property type="protein sequence ID" value="MUN55371.1"/>
    <property type="molecule type" value="Genomic_DNA"/>
</dbReference>
<feature type="compositionally biased region" description="Polar residues" evidence="2">
    <location>
        <begin position="165"/>
        <end position="174"/>
    </location>
</feature>
<dbReference type="Pfam" id="PF00498">
    <property type="entry name" value="FHA"/>
    <property type="match status" value="1"/>
</dbReference>
<feature type="compositionally biased region" description="Low complexity" evidence="2">
    <location>
        <begin position="138"/>
        <end position="162"/>
    </location>
</feature>
<dbReference type="InterPro" id="IPR022128">
    <property type="entry name" value="FhaA_N"/>
</dbReference>
<evidence type="ECO:0000313" key="4">
    <source>
        <dbReference type="EMBL" id="MUN55371.1"/>
    </source>
</evidence>
<feature type="region of interest" description="Disordered" evidence="2">
    <location>
        <begin position="127"/>
        <end position="261"/>
    </location>
</feature>
<name>A0A7K1LJJ8_9MICC</name>
<dbReference type="InterPro" id="IPR008984">
    <property type="entry name" value="SMAD_FHA_dom_sf"/>
</dbReference>
<dbReference type="Gene3D" id="2.60.200.20">
    <property type="match status" value="1"/>
</dbReference>
<dbReference type="InterPro" id="IPR050923">
    <property type="entry name" value="Cell_Proc_Reg/RNA_Proc"/>
</dbReference>
<dbReference type="CDD" id="cd00060">
    <property type="entry name" value="FHA"/>
    <property type="match status" value="1"/>
</dbReference>
<dbReference type="RefSeq" id="WP_129315940.1">
    <property type="nucleotide sequence ID" value="NZ_NOIQ01000014.1"/>
</dbReference>
<keyword evidence="5" id="KW-1185">Reference proteome</keyword>
<evidence type="ECO:0000313" key="5">
    <source>
        <dbReference type="Proteomes" id="UP000462152"/>
    </source>
</evidence>
<evidence type="ECO:0000256" key="1">
    <source>
        <dbReference type="ARBA" id="ARBA00022553"/>
    </source>
</evidence>
<dbReference type="SMART" id="SM00240">
    <property type="entry name" value="FHA"/>
    <property type="match status" value="1"/>
</dbReference>
<feature type="compositionally biased region" description="Low complexity" evidence="2">
    <location>
        <begin position="193"/>
        <end position="209"/>
    </location>
</feature>
<comment type="caution">
    <text evidence="4">The sequence shown here is derived from an EMBL/GenBank/DDBJ whole genome shotgun (WGS) entry which is preliminary data.</text>
</comment>
<dbReference type="Proteomes" id="UP000462152">
    <property type="component" value="Unassembled WGS sequence"/>
</dbReference>
<sequence length="358" mass="38182">MGLIENVERSLEKAVRGVFSAGSKSRIEPVDVASRLRSEMDKKSYAIAEGRTIAPNVFTIEFSDADFSRAQSWGQDLAEELCDVAIRHARSQGYTLRGAVRVTFTRAHTEELQRGEFLVLSAQERAGRSASRGQSTRTAPPTSAAAASERYGAAQQRGRAGASPVAQQATTTPSEPEPTYAPGYAPEYESDPADAAASAAPAATAAASSGRLPSGSSRIAPRVPGRGAGGANRHHGEDQNATQAIPSPQRQEQPRRASPNYKPVLDINGQRFSIQANSIVLGRSSEADITVEDTGVSRRHLEILNQDGVFLAVDLGSTNGSSVDGTRLRGRRELVDGTVITMGRTKITFRLLAPRSSR</sequence>
<dbReference type="AlphaFoldDB" id="A0A7K1LJJ8"/>
<dbReference type="OrthoDB" id="151099at2"/>
<feature type="compositionally biased region" description="Polar residues" evidence="2">
    <location>
        <begin position="239"/>
        <end position="251"/>
    </location>
</feature>
<dbReference type="InterPro" id="IPR042287">
    <property type="entry name" value="FhaA_N_sf"/>
</dbReference>
<dbReference type="InterPro" id="IPR000253">
    <property type="entry name" value="FHA_dom"/>
</dbReference>
<accession>A0A7K1LJJ8</accession>
<dbReference type="PANTHER" id="PTHR23308">
    <property type="entry name" value="NUCLEAR INHIBITOR OF PROTEIN PHOSPHATASE-1"/>
    <property type="match status" value="1"/>
</dbReference>
<organism evidence="4 5">
    <name type="scientific">Rothia koreensis</name>
    <dbReference type="NCBI Taxonomy" id="592378"/>
    <lineage>
        <taxon>Bacteria</taxon>
        <taxon>Bacillati</taxon>
        <taxon>Actinomycetota</taxon>
        <taxon>Actinomycetes</taxon>
        <taxon>Micrococcales</taxon>
        <taxon>Micrococcaceae</taxon>
        <taxon>Rothia</taxon>
    </lineage>
</organism>
<evidence type="ECO:0000256" key="2">
    <source>
        <dbReference type="SAM" id="MobiDB-lite"/>
    </source>
</evidence>
<dbReference type="PROSITE" id="PS50006">
    <property type="entry name" value="FHA_DOMAIN"/>
    <property type="match status" value="1"/>
</dbReference>
<dbReference type="SUPFAM" id="SSF49879">
    <property type="entry name" value="SMAD/FHA domain"/>
    <property type="match status" value="1"/>
</dbReference>
<dbReference type="Pfam" id="PF12401">
    <property type="entry name" value="FhaA_N"/>
    <property type="match status" value="1"/>
</dbReference>
<keyword evidence="1" id="KW-0597">Phosphoprotein</keyword>